<evidence type="ECO:0000256" key="11">
    <source>
        <dbReference type="ARBA" id="ARBA00023136"/>
    </source>
</evidence>
<evidence type="ECO:0000256" key="13">
    <source>
        <dbReference type="ARBA" id="ARBA00039545"/>
    </source>
</evidence>
<organism evidence="17 18">
    <name type="scientific">Carboxydothermus pertinax</name>
    <dbReference type="NCBI Taxonomy" id="870242"/>
    <lineage>
        <taxon>Bacteria</taxon>
        <taxon>Bacillati</taxon>
        <taxon>Bacillota</taxon>
        <taxon>Clostridia</taxon>
        <taxon>Thermoanaerobacterales</taxon>
        <taxon>Thermoanaerobacteraceae</taxon>
        <taxon>Carboxydothermus</taxon>
    </lineage>
</organism>
<dbReference type="GO" id="GO:0005524">
    <property type="term" value="F:ATP binding"/>
    <property type="evidence" value="ECO:0007669"/>
    <property type="project" value="UniProtKB-KW"/>
</dbReference>
<sequence>MTSVYQAKPWLKHYSEGVRPSLNYPEKTLHELFWETTEKYPGLTATVFLGQEMTYKELGEQIKRFTTALSKLSIKKGDRVAVMLPNCQEFVISYFAILNLGGIVVQTNPMYVERELEYQLNDSGAETIILLDVLYPRAQAVKGNTALKNIIVVSIPLIGTYNGEFGPGVYKFSDLISDSEPSPPEVTVTPDDVAVLQYTGGTTGISKGAMLTHKNLVANVYQVREFSNGIFFDGQERVLTALPLFHVYGMTCCMNLATCFGGTMILIPKFDATLLLQHIQRYRPTSFPGAPTMYVALLNHPDLTKYDLKSINVCVSGSAPLPVEVQTKFEEVTGAVVVEGYGLSEASPVTHCNPIRGTRKIGSIGVPYSDTIAKIVDIETGEDLPPGQIGELVVQGPQVMKGYWNRPEETAKALKDGWLYTGDLAKMDEDGFFYIVDRKKDMIIAGGYNIYPREVEEVLYQHPKVKEAIVVGVPDPYRGETVKAFIVVKEGETLTEQEVIEFCNAHLARYKVPRLVEFRSELPKTVVGKVLRRQLREEELQKQNKNDERF</sequence>
<dbReference type="PANTHER" id="PTHR43767:SF12">
    <property type="entry name" value="AMP-DEPENDENT SYNTHETASE AND LIGASE"/>
    <property type="match status" value="1"/>
</dbReference>
<evidence type="ECO:0000256" key="7">
    <source>
        <dbReference type="ARBA" id="ARBA00022832"/>
    </source>
</evidence>
<evidence type="ECO:0000259" key="16">
    <source>
        <dbReference type="Pfam" id="PF13193"/>
    </source>
</evidence>
<dbReference type="EC" id="6.2.1.3" evidence="12"/>
<accession>A0A1L8CX79</accession>
<dbReference type="PANTHER" id="PTHR43767">
    <property type="entry name" value="LONG-CHAIN-FATTY-ACID--COA LIGASE"/>
    <property type="match status" value="1"/>
</dbReference>
<comment type="subcellular location">
    <subcellularLocation>
        <location evidence="2">Membrane</location>
        <topology evidence="2">Peripheral membrane protein</topology>
    </subcellularLocation>
</comment>
<keyword evidence="11" id="KW-0472">Membrane</keyword>
<evidence type="ECO:0000313" key="18">
    <source>
        <dbReference type="Proteomes" id="UP000187485"/>
    </source>
</evidence>
<dbReference type="InterPro" id="IPR042099">
    <property type="entry name" value="ANL_N_sf"/>
</dbReference>
<comment type="caution">
    <text evidence="17">The sequence shown here is derived from an EMBL/GenBank/DDBJ whole genome shotgun (WGS) entry which is preliminary data.</text>
</comment>
<feature type="domain" description="AMP-dependent synthetase/ligase" evidence="15">
    <location>
        <begin position="33"/>
        <end position="404"/>
    </location>
</feature>
<keyword evidence="18" id="KW-1185">Reference proteome</keyword>
<protein>
    <recommendedName>
        <fullName evidence="13">Long-chain-fatty-acid--CoA ligase</fullName>
        <ecNumber evidence="12">6.2.1.3</ecNumber>
    </recommendedName>
    <alternativeName>
        <fullName evidence="14">Long-chain acyl-CoA synthetase</fullName>
    </alternativeName>
</protein>
<dbReference type="OrthoDB" id="9778383at2"/>
<feature type="domain" description="AMP-binding enzyme C-terminal" evidence="16">
    <location>
        <begin position="454"/>
        <end position="529"/>
    </location>
</feature>
<keyword evidence="9" id="KW-0460">Magnesium</keyword>
<dbReference type="Pfam" id="PF00501">
    <property type="entry name" value="AMP-binding"/>
    <property type="match status" value="1"/>
</dbReference>
<keyword evidence="8" id="KW-0067">ATP-binding</keyword>
<dbReference type="Proteomes" id="UP000187485">
    <property type="component" value="Unassembled WGS sequence"/>
</dbReference>
<evidence type="ECO:0000256" key="9">
    <source>
        <dbReference type="ARBA" id="ARBA00022842"/>
    </source>
</evidence>
<dbReference type="AlphaFoldDB" id="A0A1L8CX79"/>
<evidence type="ECO:0000259" key="15">
    <source>
        <dbReference type="Pfam" id="PF00501"/>
    </source>
</evidence>
<dbReference type="NCBIfam" id="NF004837">
    <property type="entry name" value="PRK06187.1"/>
    <property type="match status" value="1"/>
</dbReference>
<dbReference type="InterPro" id="IPR020845">
    <property type="entry name" value="AMP-binding_CS"/>
</dbReference>
<dbReference type="InterPro" id="IPR025110">
    <property type="entry name" value="AMP-bd_C"/>
</dbReference>
<evidence type="ECO:0000256" key="12">
    <source>
        <dbReference type="ARBA" id="ARBA00026121"/>
    </source>
</evidence>
<comment type="cofactor">
    <cofactor evidence="1">
        <name>Mg(2+)</name>
        <dbReference type="ChEBI" id="CHEBI:18420"/>
    </cofactor>
</comment>
<dbReference type="SUPFAM" id="SSF56801">
    <property type="entry name" value="Acetyl-CoA synthetase-like"/>
    <property type="match status" value="1"/>
</dbReference>
<dbReference type="InterPro" id="IPR045851">
    <property type="entry name" value="AMP-bd_C_sf"/>
</dbReference>
<evidence type="ECO:0000256" key="2">
    <source>
        <dbReference type="ARBA" id="ARBA00004170"/>
    </source>
</evidence>
<dbReference type="RefSeq" id="WP_075859929.1">
    <property type="nucleotide sequence ID" value="NZ_BDJK01000055.1"/>
</dbReference>
<dbReference type="GO" id="GO:0016020">
    <property type="term" value="C:membrane"/>
    <property type="evidence" value="ECO:0007669"/>
    <property type="project" value="UniProtKB-SubCell"/>
</dbReference>
<keyword evidence="10" id="KW-0443">Lipid metabolism</keyword>
<evidence type="ECO:0000256" key="10">
    <source>
        <dbReference type="ARBA" id="ARBA00023098"/>
    </source>
</evidence>
<keyword evidence="5 17" id="KW-0436">Ligase</keyword>
<keyword evidence="6" id="KW-0547">Nucleotide-binding</keyword>
<dbReference type="InterPro" id="IPR050237">
    <property type="entry name" value="ATP-dep_AMP-bd_enzyme"/>
</dbReference>
<name>A0A1L8CX79_9THEO</name>
<evidence type="ECO:0000256" key="1">
    <source>
        <dbReference type="ARBA" id="ARBA00001946"/>
    </source>
</evidence>
<dbReference type="PROSITE" id="PS00455">
    <property type="entry name" value="AMP_BINDING"/>
    <property type="match status" value="1"/>
</dbReference>
<evidence type="ECO:0000256" key="6">
    <source>
        <dbReference type="ARBA" id="ARBA00022741"/>
    </source>
</evidence>
<dbReference type="GO" id="GO:0004467">
    <property type="term" value="F:long-chain fatty acid-CoA ligase activity"/>
    <property type="evidence" value="ECO:0007669"/>
    <property type="project" value="UniProtKB-EC"/>
</dbReference>
<keyword evidence="7" id="KW-0276">Fatty acid metabolism</keyword>
<evidence type="ECO:0000256" key="5">
    <source>
        <dbReference type="ARBA" id="ARBA00022598"/>
    </source>
</evidence>
<proteinExistence type="inferred from homology"/>
<dbReference type="Gene3D" id="3.40.50.12780">
    <property type="entry name" value="N-terminal domain of ligase-like"/>
    <property type="match status" value="1"/>
</dbReference>
<comment type="pathway">
    <text evidence="3">Lipid metabolism; fatty acid beta-oxidation.</text>
</comment>
<gene>
    <name evidence="17" type="ORF">cpu_20320</name>
</gene>
<comment type="similarity">
    <text evidence="4">Belongs to the ATP-dependent AMP-binding enzyme family.</text>
</comment>
<dbReference type="STRING" id="870242.cpu_20320"/>
<dbReference type="EMBL" id="BDJK01000055">
    <property type="protein sequence ID" value="GAV23522.1"/>
    <property type="molecule type" value="Genomic_DNA"/>
</dbReference>
<reference evidence="18" key="1">
    <citation type="submission" date="2016-12" db="EMBL/GenBank/DDBJ databases">
        <title>Draft Genome Sequences od Carboxydothermus pertinax and islandicus, Hydrogenogenic Carboxydotrophic Bacteria.</title>
        <authorList>
            <person name="Fukuyama Y."/>
            <person name="Ohmae K."/>
            <person name="Yoneda Y."/>
            <person name="Yoshida T."/>
            <person name="Sako Y."/>
        </authorList>
    </citation>
    <scope>NUCLEOTIDE SEQUENCE [LARGE SCALE GENOMIC DNA]</scope>
    <source>
        <strain evidence="18">Ug1</strain>
    </source>
</reference>
<evidence type="ECO:0000256" key="4">
    <source>
        <dbReference type="ARBA" id="ARBA00006432"/>
    </source>
</evidence>
<dbReference type="Gene3D" id="3.30.300.30">
    <property type="match status" value="1"/>
</dbReference>
<evidence type="ECO:0000313" key="17">
    <source>
        <dbReference type="EMBL" id="GAV23522.1"/>
    </source>
</evidence>
<evidence type="ECO:0000256" key="3">
    <source>
        <dbReference type="ARBA" id="ARBA00005005"/>
    </source>
</evidence>
<dbReference type="Pfam" id="PF13193">
    <property type="entry name" value="AMP-binding_C"/>
    <property type="match status" value="1"/>
</dbReference>
<evidence type="ECO:0000256" key="14">
    <source>
        <dbReference type="ARBA" id="ARBA00042773"/>
    </source>
</evidence>
<dbReference type="CDD" id="cd05936">
    <property type="entry name" value="FC-FACS_FadD_like"/>
    <property type="match status" value="1"/>
</dbReference>
<dbReference type="InterPro" id="IPR000873">
    <property type="entry name" value="AMP-dep_synth/lig_dom"/>
</dbReference>
<evidence type="ECO:0000256" key="8">
    <source>
        <dbReference type="ARBA" id="ARBA00022840"/>
    </source>
</evidence>
<dbReference type="FunFam" id="3.40.50.12780:FF:000003">
    <property type="entry name" value="Long-chain-fatty-acid--CoA ligase FadD"/>
    <property type="match status" value="1"/>
</dbReference>
<dbReference type="FunFam" id="3.30.300.30:FF:000006">
    <property type="entry name" value="Long-chain-fatty-acid--CoA ligase FadD"/>
    <property type="match status" value="1"/>
</dbReference>